<name>A0AC60PHK9_IXOPE</name>
<reference evidence="1 2" key="1">
    <citation type="journal article" date="2020" name="Cell">
        <title>Large-Scale Comparative Analyses of Tick Genomes Elucidate Their Genetic Diversity and Vector Capacities.</title>
        <authorList>
            <consortium name="Tick Genome and Microbiome Consortium (TIGMIC)"/>
            <person name="Jia N."/>
            <person name="Wang J."/>
            <person name="Shi W."/>
            <person name="Du L."/>
            <person name="Sun Y."/>
            <person name="Zhan W."/>
            <person name="Jiang J.F."/>
            <person name="Wang Q."/>
            <person name="Zhang B."/>
            <person name="Ji P."/>
            <person name="Bell-Sakyi L."/>
            <person name="Cui X.M."/>
            <person name="Yuan T.T."/>
            <person name="Jiang B.G."/>
            <person name="Yang W.F."/>
            <person name="Lam T.T."/>
            <person name="Chang Q.C."/>
            <person name="Ding S.J."/>
            <person name="Wang X.J."/>
            <person name="Zhu J.G."/>
            <person name="Ruan X.D."/>
            <person name="Zhao L."/>
            <person name="Wei J.T."/>
            <person name="Ye R.Z."/>
            <person name="Que T.C."/>
            <person name="Du C.H."/>
            <person name="Zhou Y.H."/>
            <person name="Cheng J.X."/>
            <person name="Dai P.F."/>
            <person name="Guo W.B."/>
            <person name="Han X.H."/>
            <person name="Huang E.J."/>
            <person name="Li L.F."/>
            <person name="Wei W."/>
            <person name="Gao Y.C."/>
            <person name="Liu J.Z."/>
            <person name="Shao H.Z."/>
            <person name="Wang X."/>
            <person name="Wang C.C."/>
            <person name="Yang T.C."/>
            <person name="Huo Q.B."/>
            <person name="Li W."/>
            <person name="Chen H.Y."/>
            <person name="Chen S.E."/>
            <person name="Zhou L.G."/>
            <person name="Ni X.B."/>
            <person name="Tian J.H."/>
            <person name="Sheng Y."/>
            <person name="Liu T."/>
            <person name="Pan Y.S."/>
            <person name="Xia L.Y."/>
            <person name="Li J."/>
            <person name="Zhao F."/>
            <person name="Cao W.C."/>
        </authorList>
    </citation>
    <scope>NUCLEOTIDE SEQUENCE [LARGE SCALE GENOMIC DNA]</scope>
    <source>
        <strain evidence="1">Iper-2018</strain>
    </source>
</reference>
<proteinExistence type="predicted"/>
<gene>
    <name evidence="1" type="ORF">HPB47_003832</name>
</gene>
<sequence length="112" mass="12290">MVQARSYTSLAFFSIIAPDTFESTCGSISSYDHMLWLCPSLRGPNEVNEEEWSSPITSSELLPQVRAVQRAPDAAVRLGLPSPSGSVPWCCFKGGASQDLNKVLRLFCPFPH</sequence>
<protein>
    <submittedName>
        <fullName evidence="1">Uncharacterized protein</fullName>
    </submittedName>
</protein>
<keyword evidence="2" id="KW-1185">Reference proteome</keyword>
<organism evidence="1 2">
    <name type="scientific">Ixodes persulcatus</name>
    <name type="common">Taiga tick</name>
    <dbReference type="NCBI Taxonomy" id="34615"/>
    <lineage>
        <taxon>Eukaryota</taxon>
        <taxon>Metazoa</taxon>
        <taxon>Ecdysozoa</taxon>
        <taxon>Arthropoda</taxon>
        <taxon>Chelicerata</taxon>
        <taxon>Arachnida</taxon>
        <taxon>Acari</taxon>
        <taxon>Parasitiformes</taxon>
        <taxon>Ixodida</taxon>
        <taxon>Ixodoidea</taxon>
        <taxon>Ixodidae</taxon>
        <taxon>Ixodinae</taxon>
        <taxon>Ixodes</taxon>
    </lineage>
</organism>
<accession>A0AC60PHK9</accession>
<evidence type="ECO:0000313" key="2">
    <source>
        <dbReference type="Proteomes" id="UP000805193"/>
    </source>
</evidence>
<dbReference type="EMBL" id="JABSTQ010010569">
    <property type="protein sequence ID" value="KAG0419883.1"/>
    <property type="molecule type" value="Genomic_DNA"/>
</dbReference>
<evidence type="ECO:0000313" key="1">
    <source>
        <dbReference type="EMBL" id="KAG0419883.1"/>
    </source>
</evidence>
<dbReference type="Proteomes" id="UP000805193">
    <property type="component" value="Unassembled WGS sequence"/>
</dbReference>
<comment type="caution">
    <text evidence="1">The sequence shown here is derived from an EMBL/GenBank/DDBJ whole genome shotgun (WGS) entry which is preliminary data.</text>
</comment>